<reference evidence="2 3" key="1">
    <citation type="journal article" date="2023" name="Hortic Res">
        <title>Pangenome of water caltrop reveals structural variations and asymmetric subgenome divergence after allopolyploidization.</title>
        <authorList>
            <person name="Zhang X."/>
            <person name="Chen Y."/>
            <person name="Wang L."/>
            <person name="Yuan Y."/>
            <person name="Fang M."/>
            <person name="Shi L."/>
            <person name="Lu R."/>
            <person name="Comes H.P."/>
            <person name="Ma Y."/>
            <person name="Chen Y."/>
            <person name="Huang G."/>
            <person name="Zhou Y."/>
            <person name="Zheng Z."/>
            <person name="Qiu Y."/>
        </authorList>
    </citation>
    <scope>NUCLEOTIDE SEQUENCE [LARGE SCALE GENOMIC DNA]</scope>
    <source>
        <strain evidence="2">F231</strain>
    </source>
</reference>
<gene>
    <name evidence="2" type="ORF">SAY86_021999</name>
</gene>
<sequence>MQKLKTLFSIPIEQSVSTSRIFCCLLELINLSKHEQSEKSKSNVHLKHGSSTGSTPHGDSKIQIHLIQRYEQDDGATTCELVSLWRASLTIWRRNLCEISAPGRIAGPTRTTTMVINLECRIGHP</sequence>
<organism evidence="2 3">
    <name type="scientific">Trapa natans</name>
    <name type="common">Water chestnut</name>
    <dbReference type="NCBI Taxonomy" id="22666"/>
    <lineage>
        <taxon>Eukaryota</taxon>
        <taxon>Viridiplantae</taxon>
        <taxon>Streptophyta</taxon>
        <taxon>Embryophyta</taxon>
        <taxon>Tracheophyta</taxon>
        <taxon>Spermatophyta</taxon>
        <taxon>Magnoliopsida</taxon>
        <taxon>eudicotyledons</taxon>
        <taxon>Gunneridae</taxon>
        <taxon>Pentapetalae</taxon>
        <taxon>rosids</taxon>
        <taxon>malvids</taxon>
        <taxon>Myrtales</taxon>
        <taxon>Lythraceae</taxon>
        <taxon>Trapa</taxon>
    </lineage>
</organism>
<keyword evidence="3" id="KW-1185">Reference proteome</keyword>
<name>A0AAN7RF66_TRANT</name>
<dbReference type="Proteomes" id="UP001346149">
    <property type="component" value="Unassembled WGS sequence"/>
</dbReference>
<evidence type="ECO:0000256" key="1">
    <source>
        <dbReference type="SAM" id="MobiDB-lite"/>
    </source>
</evidence>
<comment type="caution">
    <text evidence="2">The sequence shown here is derived from an EMBL/GenBank/DDBJ whole genome shotgun (WGS) entry which is preliminary data.</text>
</comment>
<dbReference type="AlphaFoldDB" id="A0AAN7RF66"/>
<dbReference type="EMBL" id="JAXQNO010000003">
    <property type="protein sequence ID" value="KAK4801512.1"/>
    <property type="molecule type" value="Genomic_DNA"/>
</dbReference>
<feature type="region of interest" description="Disordered" evidence="1">
    <location>
        <begin position="39"/>
        <end position="59"/>
    </location>
</feature>
<accession>A0AAN7RF66</accession>
<proteinExistence type="predicted"/>
<evidence type="ECO:0000313" key="2">
    <source>
        <dbReference type="EMBL" id="KAK4801512.1"/>
    </source>
</evidence>
<protein>
    <submittedName>
        <fullName evidence="2">Uncharacterized protein</fullName>
    </submittedName>
</protein>
<evidence type="ECO:0000313" key="3">
    <source>
        <dbReference type="Proteomes" id="UP001346149"/>
    </source>
</evidence>